<accession>A0A5J6LAR8</accession>
<dbReference type="KEGG" id="nik:F5I99_03360"/>
<proteinExistence type="predicted"/>
<dbReference type="InterPro" id="IPR050955">
    <property type="entry name" value="Plant_Biomass_Hydrol_Est"/>
</dbReference>
<evidence type="ECO:0000256" key="2">
    <source>
        <dbReference type="ARBA" id="ARBA00022801"/>
    </source>
</evidence>
<gene>
    <name evidence="3" type="ORF">F5I99_03360</name>
</gene>
<sequence length="349" mass="37401">MPKRYRAPSWNTIMSRGLSTATKKALRAGTRAVKRASTRTVTHTVTKAIKRRVDATKPPPGAGRWIRGLAVGTAGARRFRVYRPLGIRANEHVPLLVMLHGCGQDARSFAVSTRMNQIADRERFLVLYPEQDRLSNAQGCWNWFDTMATGRAFGEVELIMNAIDQVNLLYPVDPARVAVAGLSAGASMAVLLVSRHPERFRAVVMHSGIPTGTAHSTLTAVGAMNGFLGAGRLDASPTVMAESWPSLMVIHGDGDSVVAASNGQAAVNAWAKAAGARTCASRNIQRGKRYPMTVTDFKCGVKTVATLVGIESLGHAWSGGAASSGEFSDARGPDASRMVWAFVAQQFRA</sequence>
<dbReference type="Pfam" id="PF10503">
    <property type="entry name" value="Esterase_PHB"/>
    <property type="match status" value="1"/>
</dbReference>
<evidence type="ECO:0000313" key="4">
    <source>
        <dbReference type="Proteomes" id="UP000325606"/>
    </source>
</evidence>
<dbReference type="RefSeq" id="WP_151053649.1">
    <property type="nucleotide sequence ID" value="NZ_CP044222.1"/>
</dbReference>
<keyword evidence="2" id="KW-0378">Hydrolase</keyword>
<evidence type="ECO:0000256" key="1">
    <source>
        <dbReference type="ARBA" id="ARBA00022729"/>
    </source>
</evidence>
<dbReference type="EMBL" id="CP044222">
    <property type="protein sequence ID" value="QEW05605.1"/>
    <property type="molecule type" value="Genomic_DNA"/>
</dbReference>
<dbReference type="GO" id="GO:0016787">
    <property type="term" value="F:hydrolase activity"/>
    <property type="evidence" value="ECO:0007669"/>
    <property type="project" value="UniProtKB-KW"/>
</dbReference>
<dbReference type="NCBIfam" id="TIGR01840">
    <property type="entry name" value="esterase_phb"/>
    <property type="match status" value="1"/>
</dbReference>
<keyword evidence="1" id="KW-0732">Signal</keyword>
<dbReference type="Gene3D" id="3.40.50.1820">
    <property type="entry name" value="alpha/beta hydrolase"/>
    <property type="match status" value="1"/>
</dbReference>
<dbReference type="InterPro" id="IPR010126">
    <property type="entry name" value="Esterase_phb"/>
</dbReference>
<reference evidence="3 4" key="1">
    <citation type="submission" date="2019-09" db="EMBL/GenBank/DDBJ databases">
        <title>Nitrincola iocasae sp. nov., a bacterium isolated from the sediment collected at a cold seep field in South China Sea.</title>
        <authorList>
            <person name="Zhang H."/>
            <person name="Wang H."/>
            <person name="Li C."/>
        </authorList>
    </citation>
    <scope>NUCLEOTIDE SEQUENCE [LARGE SCALE GENOMIC DNA]</scope>
    <source>
        <strain evidence="3 4">KXZD1103</strain>
    </source>
</reference>
<organism evidence="3 4">
    <name type="scientific">Nitrincola iocasae</name>
    <dbReference type="NCBI Taxonomy" id="2614693"/>
    <lineage>
        <taxon>Bacteria</taxon>
        <taxon>Pseudomonadati</taxon>
        <taxon>Pseudomonadota</taxon>
        <taxon>Gammaproteobacteria</taxon>
        <taxon>Oceanospirillales</taxon>
        <taxon>Oceanospirillaceae</taxon>
        <taxon>Nitrincola</taxon>
    </lineage>
</organism>
<protein>
    <submittedName>
        <fullName evidence="3">PHB depolymerase family esterase</fullName>
    </submittedName>
</protein>
<dbReference type="GO" id="GO:0005576">
    <property type="term" value="C:extracellular region"/>
    <property type="evidence" value="ECO:0007669"/>
    <property type="project" value="InterPro"/>
</dbReference>
<dbReference type="PANTHER" id="PTHR43037:SF1">
    <property type="entry name" value="BLL1128 PROTEIN"/>
    <property type="match status" value="1"/>
</dbReference>
<keyword evidence="4" id="KW-1185">Reference proteome</keyword>
<dbReference type="SUPFAM" id="SSF53474">
    <property type="entry name" value="alpha/beta-Hydrolases"/>
    <property type="match status" value="1"/>
</dbReference>
<dbReference type="PANTHER" id="PTHR43037">
    <property type="entry name" value="UNNAMED PRODUCT-RELATED"/>
    <property type="match status" value="1"/>
</dbReference>
<dbReference type="AlphaFoldDB" id="A0A5J6LAR8"/>
<evidence type="ECO:0000313" key="3">
    <source>
        <dbReference type="EMBL" id="QEW05605.1"/>
    </source>
</evidence>
<dbReference type="Proteomes" id="UP000325606">
    <property type="component" value="Chromosome"/>
</dbReference>
<name>A0A5J6LAR8_9GAMM</name>
<dbReference type="InterPro" id="IPR029058">
    <property type="entry name" value="AB_hydrolase_fold"/>
</dbReference>